<protein>
    <submittedName>
        <fullName evidence="1">Uncharacterized protein</fullName>
    </submittedName>
</protein>
<dbReference type="RefSeq" id="WP_182661233.1">
    <property type="nucleotide sequence ID" value="NZ_JACIVI010000001.1"/>
</dbReference>
<proteinExistence type="predicted"/>
<organism evidence="1 2">
    <name type="scientific">Aquariibacter albus</name>
    <dbReference type="NCBI Taxonomy" id="2759899"/>
    <lineage>
        <taxon>Bacteria</taxon>
        <taxon>Pseudomonadati</taxon>
        <taxon>Pseudomonadota</taxon>
        <taxon>Betaproteobacteria</taxon>
        <taxon>Burkholderiales</taxon>
        <taxon>Sphaerotilaceae</taxon>
        <taxon>Aquariibacter</taxon>
    </lineage>
</organism>
<keyword evidence="2" id="KW-1185">Reference proteome</keyword>
<evidence type="ECO:0000313" key="2">
    <source>
        <dbReference type="Proteomes" id="UP000586093"/>
    </source>
</evidence>
<dbReference type="EMBL" id="JACIVI010000001">
    <property type="protein sequence ID" value="MBB1160887.1"/>
    <property type="molecule type" value="Genomic_DNA"/>
</dbReference>
<gene>
    <name evidence="1" type="ORF">H4F90_02695</name>
</gene>
<accession>A0A839HFP3</accession>
<evidence type="ECO:0000313" key="1">
    <source>
        <dbReference type="EMBL" id="MBB1160887.1"/>
    </source>
</evidence>
<name>A0A839HFP3_9BURK</name>
<comment type="caution">
    <text evidence="1">The sequence shown here is derived from an EMBL/GenBank/DDBJ whole genome shotgun (WGS) entry which is preliminary data.</text>
</comment>
<dbReference type="Proteomes" id="UP000586093">
    <property type="component" value="Unassembled WGS sequence"/>
</dbReference>
<dbReference type="AlphaFoldDB" id="A0A839HFP3"/>
<reference evidence="1 2" key="1">
    <citation type="submission" date="2020-08" db="EMBL/GenBank/DDBJ databases">
        <title>Aquariorum lacteus gen. nov., sp. nov., a new member of the family Comamonadaceae, isolated from freshwater aquarium.</title>
        <authorList>
            <person name="Chun S.-J."/>
        </authorList>
    </citation>
    <scope>NUCLEOTIDE SEQUENCE [LARGE SCALE GENOMIC DNA]</scope>
    <source>
        <strain evidence="1 2">SJAQ100</strain>
    </source>
</reference>
<sequence length="197" mass="21047">MAPSSRDRLSVDLHGLKAALVERARLAGTSPSGWVRATLAEALGGPAGPIEGTRPSRLEARAVGRVRLTLRMSRDDASAVLAAARLAGQAPGDFVANLLAMQPAPMPASDRAETVGALIASCAELSTFSRNLSHLVSLLRQGAFRPAEEYRPMLATLGTDVREHLDHYTRVMADLQPRRGSGMHQHRISTTRTGARP</sequence>